<dbReference type="Proteomes" id="UP000196074">
    <property type="component" value="Unassembled WGS sequence"/>
</dbReference>
<name>A0A1Y4QWS5_9ENTE</name>
<dbReference type="EMBL" id="NFLC01000017">
    <property type="protein sequence ID" value="OUQ09747.1"/>
    <property type="molecule type" value="Genomic_DNA"/>
</dbReference>
<organism evidence="1 2">
    <name type="scientific">Enterococcus cecorum</name>
    <dbReference type="NCBI Taxonomy" id="44008"/>
    <lineage>
        <taxon>Bacteria</taxon>
        <taxon>Bacillati</taxon>
        <taxon>Bacillota</taxon>
        <taxon>Bacilli</taxon>
        <taxon>Lactobacillales</taxon>
        <taxon>Enterococcaceae</taxon>
        <taxon>Enterococcus</taxon>
    </lineage>
</organism>
<evidence type="ECO:0000313" key="1">
    <source>
        <dbReference type="EMBL" id="OUQ09747.1"/>
    </source>
</evidence>
<proteinExistence type="predicted"/>
<dbReference type="AlphaFoldDB" id="A0A1Y4QWS5"/>
<dbReference type="RefSeq" id="WP_087215470.1">
    <property type="nucleotide sequence ID" value="NZ_NFLC01000017.1"/>
</dbReference>
<evidence type="ECO:0000313" key="2">
    <source>
        <dbReference type="Proteomes" id="UP000196074"/>
    </source>
</evidence>
<protein>
    <recommendedName>
        <fullName evidence="3">Phage resistance protein</fullName>
    </recommendedName>
</protein>
<gene>
    <name evidence="1" type="ORF">B5E88_08855</name>
</gene>
<evidence type="ECO:0008006" key="3">
    <source>
        <dbReference type="Google" id="ProtNLM"/>
    </source>
</evidence>
<comment type="caution">
    <text evidence="1">The sequence shown here is derived from an EMBL/GenBank/DDBJ whole genome shotgun (WGS) entry which is preliminary data.</text>
</comment>
<reference evidence="2" key="1">
    <citation type="submission" date="2017-04" db="EMBL/GenBank/DDBJ databases">
        <title>Function of individual gut microbiota members based on whole genome sequencing of pure cultures obtained from chicken caecum.</title>
        <authorList>
            <person name="Medvecky M."/>
            <person name="Cejkova D."/>
            <person name="Polansky O."/>
            <person name="Karasova D."/>
            <person name="Kubasova T."/>
            <person name="Cizek A."/>
            <person name="Rychlik I."/>
        </authorList>
    </citation>
    <scope>NUCLEOTIDE SEQUENCE [LARGE SCALE GENOMIC DNA]</scope>
    <source>
        <strain evidence="2">An144</strain>
    </source>
</reference>
<accession>A0A1Y4QWS5</accession>
<sequence>MAKNNAINLSIRKNELLRAIEKVHFENLAQVKELISKIFFCDILTENMSILNKGSLIHIDINDKQHIVSGAKVQYYIENIRIDNGRVLECGVALAVGNLEEYAGVEDGLKFSADKENNGYARFVADLLSEKVIFLPSNERFYKVEGKEIIPVTDEYFSTKYESYVNAKEIIPGILGFFVTLMKETAIRFDSYEVKMDCIAGKDWIYDLIKLELFHKSLSNDELVANYFDVYFSDINDFMVKTLIDLVAYNTNSKNNLLLLPAYIMLRKHDLLPPEKYFIFKDFGRTGKGLILHILESIFAVKNVDLDALSASGFEASNAWMNLSGADVCHANESGKITAKQSRPLRKIATNERVRGRQIGGNNVDISLNSVLIIDTNEQVDIPDLAANNSRKVAIRLKDRPKNETDNERHAIFAPFWEHFYPNGKANVAAGVSLLLYSLNYLKEKGGRFDFFDVIFQDIYDVSQLNGLQIYVVDQLTKGEVIVPRDLELLKKEECNNNNKLYSSKLKDIGVAFKTEHNKKTKMKERVAVIVDRDRFNYVCQLLE</sequence>